<reference evidence="1 2" key="1">
    <citation type="submission" date="2018-10" db="EMBL/GenBank/DDBJ databases">
        <title>Effects of UV and annual dynamics of microbial communities in freshwater RAS systems.</title>
        <authorList>
            <person name="Bekkelund A.K."/>
            <person name="Hansen B.R."/>
            <person name="Stokken H."/>
            <person name="Eriksen B.F."/>
            <person name="Kashulin N.A."/>
        </authorList>
    </citation>
    <scope>NUCLEOTIDE SEQUENCE [LARGE SCALE GENOMIC DNA]</scope>
    <source>
        <strain evidence="1 2">BHSEK</strain>
    </source>
</reference>
<sequence length="199" mass="22548">MLLELLVVDVTLEGNRRPSKVARLQTIGAPRILAQLAKPKLVRVQGWNIVLSGIEATRDESGHTREVAQTWVCKLFVPENAIGFRARELYRSGVALPKKLARESGGSRGLLAVADNYSNVLQRQTTCAELRSHQISTFPEGRLIDCYIEWMSEESFELGGLQLRSSFENRPEQLERGGWLVSIDMKERELTKREARMVR</sequence>
<proteinExistence type="predicted"/>
<protein>
    <submittedName>
        <fullName evidence="1">Uncharacterized protein</fullName>
    </submittedName>
</protein>
<accession>A0A3G2E9V4</accession>
<dbReference type="RefSeq" id="WP_121669689.1">
    <property type="nucleotide sequence ID" value="NZ_CP033019.1"/>
</dbReference>
<organism evidence="1 2">
    <name type="scientific">Janthinobacterium agaricidamnosum</name>
    <dbReference type="NCBI Taxonomy" id="55508"/>
    <lineage>
        <taxon>Bacteria</taxon>
        <taxon>Pseudomonadati</taxon>
        <taxon>Pseudomonadota</taxon>
        <taxon>Betaproteobacteria</taxon>
        <taxon>Burkholderiales</taxon>
        <taxon>Oxalobacteraceae</taxon>
        <taxon>Janthinobacterium</taxon>
    </lineage>
</organism>
<evidence type="ECO:0000313" key="2">
    <source>
        <dbReference type="Proteomes" id="UP000279594"/>
    </source>
</evidence>
<gene>
    <name evidence="1" type="ORF">D9M09_14575</name>
</gene>
<keyword evidence="2" id="KW-1185">Reference proteome</keyword>
<dbReference type="AlphaFoldDB" id="A0A3G2E9V4"/>
<dbReference type="Proteomes" id="UP000279594">
    <property type="component" value="Chromosome"/>
</dbReference>
<evidence type="ECO:0000313" key="1">
    <source>
        <dbReference type="EMBL" id="AYM76887.1"/>
    </source>
</evidence>
<dbReference type="EMBL" id="CP033019">
    <property type="protein sequence ID" value="AYM76887.1"/>
    <property type="molecule type" value="Genomic_DNA"/>
</dbReference>
<name>A0A3G2E9V4_9BURK</name>